<dbReference type="InterPro" id="IPR015991">
    <property type="entry name" value="TatD/YcfH-like"/>
</dbReference>
<dbReference type="PANTHER" id="PTHR46124">
    <property type="entry name" value="D-AMINOACYL-TRNA DEACYLASE"/>
    <property type="match status" value="1"/>
</dbReference>
<dbReference type="NCBIfam" id="TIGR00010">
    <property type="entry name" value="YchF/TatD family DNA exonuclease"/>
    <property type="match status" value="1"/>
</dbReference>
<evidence type="ECO:0000313" key="6">
    <source>
        <dbReference type="Proteomes" id="UP000030341"/>
    </source>
</evidence>
<keyword evidence="2 4" id="KW-0479">Metal-binding</keyword>
<keyword evidence="6" id="KW-1185">Reference proteome</keyword>
<dbReference type="PANTHER" id="PTHR46124:SF2">
    <property type="entry name" value="D-AMINOACYL-TRNA DEACYLASE"/>
    <property type="match status" value="1"/>
</dbReference>
<evidence type="ECO:0000256" key="1">
    <source>
        <dbReference type="ARBA" id="ARBA00009275"/>
    </source>
</evidence>
<dbReference type="CDD" id="cd01310">
    <property type="entry name" value="TatD_DNAse"/>
    <property type="match status" value="1"/>
</dbReference>
<evidence type="ECO:0000256" key="3">
    <source>
        <dbReference type="ARBA" id="ARBA00022801"/>
    </source>
</evidence>
<dbReference type="PIRSF" id="PIRSF005902">
    <property type="entry name" value="DNase_TatD"/>
    <property type="match status" value="1"/>
</dbReference>
<dbReference type="Gene3D" id="3.20.20.140">
    <property type="entry name" value="Metal-dependent hydrolases"/>
    <property type="match status" value="1"/>
</dbReference>
<dbReference type="GO" id="GO:0016788">
    <property type="term" value="F:hydrolase activity, acting on ester bonds"/>
    <property type="evidence" value="ECO:0007669"/>
    <property type="project" value="InterPro"/>
</dbReference>
<keyword evidence="3" id="KW-0378">Hydrolase</keyword>
<evidence type="ECO:0000313" key="5">
    <source>
        <dbReference type="EMBL" id="AIY64140.1"/>
    </source>
</evidence>
<dbReference type="EMBL" id="CP009888">
    <property type="protein sequence ID" value="AIY64140.1"/>
    <property type="molecule type" value="Genomic_DNA"/>
</dbReference>
<accession>A0A0A7EBZ0</accession>
<reference evidence="5 6" key="1">
    <citation type="submission" date="2014-11" db="EMBL/GenBank/DDBJ databases">
        <title>Complete Genome Sequence of Pseudoalteromonas sp. Strain OCN003 Isolated from Kaneohe Bay, Oahu, Hawaii.</title>
        <authorList>
            <person name="Beurmann S."/>
            <person name="Videau P."/>
            <person name="Ushijima B."/>
            <person name="Smith A.M."/>
            <person name="Aeby G.S."/>
            <person name="Callahan S.M."/>
            <person name="Belcaid M."/>
        </authorList>
    </citation>
    <scope>NUCLEOTIDE SEQUENCE [LARGE SCALE GENOMIC DNA]</scope>
    <source>
        <strain evidence="5 6">OCN003</strain>
    </source>
</reference>
<evidence type="ECO:0000256" key="4">
    <source>
        <dbReference type="PIRSR" id="PIRSR005902-1"/>
    </source>
</evidence>
<feature type="binding site" evidence="4">
    <location>
        <position position="150"/>
    </location>
    <ligand>
        <name>a divalent metal cation</name>
        <dbReference type="ChEBI" id="CHEBI:60240"/>
        <label>2</label>
    </ligand>
</feature>
<feature type="binding site" evidence="4">
    <location>
        <position position="92"/>
    </location>
    <ligand>
        <name>a divalent metal cation</name>
        <dbReference type="ChEBI" id="CHEBI:60240"/>
        <label>1</label>
    </ligand>
</feature>
<dbReference type="eggNOG" id="COG0084">
    <property type="taxonomic scope" value="Bacteria"/>
</dbReference>
<dbReference type="OrthoDB" id="9810005at2"/>
<dbReference type="InterPro" id="IPR032466">
    <property type="entry name" value="Metal_Hydrolase"/>
</dbReference>
<dbReference type="SUPFAM" id="SSF51556">
    <property type="entry name" value="Metallo-dependent hydrolases"/>
    <property type="match status" value="1"/>
</dbReference>
<organism evidence="5 6">
    <name type="scientific">Pseudoalteromonas piratica</name>
    <dbReference type="NCBI Taxonomy" id="1348114"/>
    <lineage>
        <taxon>Bacteria</taxon>
        <taxon>Pseudomonadati</taxon>
        <taxon>Pseudomonadota</taxon>
        <taxon>Gammaproteobacteria</taxon>
        <taxon>Alteromonadales</taxon>
        <taxon>Pseudoalteromonadaceae</taxon>
        <taxon>Pseudoalteromonas</taxon>
    </lineage>
</organism>
<dbReference type="HOGENOM" id="CLU_031506_1_2_6"/>
<dbReference type="AlphaFoldDB" id="A0A0A7EBZ0"/>
<dbReference type="GO" id="GO:0046872">
    <property type="term" value="F:metal ion binding"/>
    <property type="evidence" value="ECO:0007669"/>
    <property type="project" value="UniProtKB-KW"/>
</dbReference>
<comment type="similarity">
    <text evidence="1">Belongs to the metallo-dependent hydrolases superfamily. TatD-type hydrolase family.</text>
</comment>
<dbReference type="InterPro" id="IPR001130">
    <property type="entry name" value="TatD-like"/>
</dbReference>
<dbReference type="Pfam" id="PF01026">
    <property type="entry name" value="TatD_DNase"/>
    <property type="match status" value="1"/>
</dbReference>
<protein>
    <submittedName>
        <fullName evidence="5">DNase TatD</fullName>
    </submittedName>
</protein>
<gene>
    <name evidence="5" type="ORF">OM33_02455</name>
</gene>
<name>A0A0A7EBZ0_9GAMM</name>
<dbReference type="RefSeq" id="WP_038638310.1">
    <property type="nucleotide sequence ID" value="NZ_CP009888.1"/>
</dbReference>
<dbReference type="STRING" id="1348114.OM33_02455"/>
<dbReference type="GO" id="GO:0005829">
    <property type="term" value="C:cytosol"/>
    <property type="evidence" value="ECO:0007669"/>
    <property type="project" value="TreeGrafter"/>
</dbReference>
<dbReference type="Proteomes" id="UP000030341">
    <property type="component" value="Chromosome 1"/>
</dbReference>
<feature type="binding site" evidence="4">
    <location>
        <position position="128"/>
    </location>
    <ligand>
        <name>a divalent metal cation</name>
        <dbReference type="ChEBI" id="CHEBI:60240"/>
        <label>2</label>
    </ligand>
</feature>
<proteinExistence type="inferred from homology"/>
<feature type="binding site" evidence="4">
    <location>
        <position position="201"/>
    </location>
    <ligand>
        <name>a divalent metal cation</name>
        <dbReference type="ChEBI" id="CHEBI:60240"/>
        <label>1</label>
    </ligand>
</feature>
<sequence>MRFFDIGVNLSSDQFAKDRADVVSRARIAGVENMLLIGSNIEDSRHAIALANEFSLVASAGIHPHDAKSANADFCQTIQSLSSHKEVVAIGECGLDYNRDFSPRDKQREVFAAQVALANKLNKPLYMHQRDAHHDFIAIVKEAKVPGVVHCFTDSEEALEAYLELGFYIGITGWLCDERRGDALRKLLPRIPLDKLLFETDAPYLLPRNIKPKPKSRRSEPLHIEYVVEQAAELYGLPTEDVANAAFANAHHLFGLELTKCD</sequence>
<dbReference type="GO" id="GO:0004536">
    <property type="term" value="F:DNA nuclease activity"/>
    <property type="evidence" value="ECO:0007669"/>
    <property type="project" value="InterPro"/>
</dbReference>
<dbReference type="FunFam" id="3.20.20.140:FF:000005">
    <property type="entry name" value="TatD family hydrolase"/>
    <property type="match status" value="1"/>
</dbReference>
<dbReference type="KEGG" id="pseo:OM33_02455"/>
<evidence type="ECO:0000256" key="2">
    <source>
        <dbReference type="ARBA" id="ARBA00022723"/>
    </source>
</evidence>